<protein>
    <submittedName>
        <fullName evidence="1">Uncharacterized protein</fullName>
    </submittedName>
</protein>
<evidence type="ECO:0000313" key="2">
    <source>
        <dbReference type="Proteomes" id="UP000183508"/>
    </source>
</evidence>
<dbReference type="EMBL" id="FPBV01000006">
    <property type="protein sequence ID" value="SFU70616.1"/>
    <property type="molecule type" value="Genomic_DNA"/>
</dbReference>
<proteinExistence type="predicted"/>
<accession>A0A1I7ICM8</accession>
<organism evidence="1 2">
    <name type="scientific">Alicyclobacillus macrosporangiidus</name>
    <dbReference type="NCBI Taxonomy" id="392015"/>
    <lineage>
        <taxon>Bacteria</taxon>
        <taxon>Bacillati</taxon>
        <taxon>Bacillota</taxon>
        <taxon>Bacilli</taxon>
        <taxon>Bacillales</taxon>
        <taxon>Alicyclobacillaceae</taxon>
        <taxon>Alicyclobacillus</taxon>
    </lineage>
</organism>
<dbReference type="RefSeq" id="WP_074951029.1">
    <property type="nucleotide sequence ID" value="NZ_FPBV01000006.1"/>
</dbReference>
<reference evidence="2" key="1">
    <citation type="submission" date="2016-10" db="EMBL/GenBank/DDBJ databases">
        <authorList>
            <person name="Varghese N."/>
        </authorList>
    </citation>
    <scope>NUCLEOTIDE SEQUENCE [LARGE SCALE GENOMIC DNA]</scope>
    <source>
        <strain evidence="2">DSM 17980</strain>
    </source>
</reference>
<dbReference type="AlphaFoldDB" id="A0A1I7ICM8"/>
<evidence type="ECO:0000313" key="1">
    <source>
        <dbReference type="EMBL" id="SFU70616.1"/>
    </source>
</evidence>
<dbReference type="Proteomes" id="UP000183508">
    <property type="component" value="Unassembled WGS sequence"/>
</dbReference>
<dbReference type="STRING" id="392015.SAMN05421543_106131"/>
<gene>
    <name evidence="1" type="ORF">SAMN05421543_106131</name>
</gene>
<sequence length="61" mass="7338">MPDQRSLHLRLELMRWATRILTLRDQGKVDTDEYREAVRRRDEARQALRELAETEQMTLGL</sequence>
<name>A0A1I7ICM8_9BACL</name>
<keyword evidence="2" id="KW-1185">Reference proteome</keyword>